<gene>
    <name evidence="1" type="ORF">DF3PB_170010</name>
</gene>
<protein>
    <recommendedName>
        <fullName evidence="2">Oxidoreductase</fullName>
    </recommendedName>
</protein>
<dbReference type="PIRSF" id="PIRSF030820">
    <property type="entry name" value="UCP030820"/>
    <property type="match status" value="1"/>
</dbReference>
<dbReference type="AlphaFoldDB" id="A0A380TAK1"/>
<reference evidence="1" key="1">
    <citation type="submission" date="2018-07" db="EMBL/GenBank/DDBJ databases">
        <authorList>
            <person name="Quirk P.G."/>
            <person name="Krulwich T.A."/>
        </authorList>
    </citation>
    <scope>NUCLEOTIDE SEQUENCE</scope>
</reference>
<accession>A0A380TAK1</accession>
<dbReference type="Pfam" id="PF06073">
    <property type="entry name" value="DUF934"/>
    <property type="match status" value="1"/>
</dbReference>
<dbReference type="EMBL" id="UIDG01000079">
    <property type="protein sequence ID" value="SUS05075.1"/>
    <property type="molecule type" value="Genomic_DNA"/>
</dbReference>
<sequence>MPLLKSGSLVDDPWISLADGEPLPAQGAIIVSLKRWRDERSDLIARTNGLGVRLAAADPAAAVAADLPLLALIALEFPTFRDGRAYSTARLLRERFGFKGELRAVGNVLRDQLLFMHRCGFDAFEVKDAAAVDEWKQAMSEISVFYQTAADGRATAIQLRQPRRPQS</sequence>
<dbReference type="InterPro" id="IPR008318">
    <property type="entry name" value="UCP030820"/>
</dbReference>
<evidence type="ECO:0000313" key="1">
    <source>
        <dbReference type="EMBL" id="SUS05075.1"/>
    </source>
</evidence>
<name>A0A380TAK1_9ZZZZ</name>
<evidence type="ECO:0008006" key="2">
    <source>
        <dbReference type="Google" id="ProtNLM"/>
    </source>
</evidence>
<organism evidence="1">
    <name type="scientific">metagenome</name>
    <dbReference type="NCBI Taxonomy" id="256318"/>
    <lineage>
        <taxon>unclassified sequences</taxon>
        <taxon>metagenomes</taxon>
    </lineage>
</organism>
<proteinExistence type="predicted"/>